<evidence type="ECO:0000313" key="3">
    <source>
        <dbReference type="Proteomes" id="UP000807469"/>
    </source>
</evidence>
<protein>
    <submittedName>
        <fullName evidence="2">Uncharacterized protein</fullName>
    </submittedName>
</protein>
<dbReference type="EMBL" id="MU155439">
    <property type="protein sequence ID" value="KAF9473486.1"/>
    <property type="molecule type" value="Genomic_DNA"/>
</dbReference>
<comment type="caution">
    <text evidence="2">The sequence shown here is derived from an EMBL/GenBank/DDBJ whole genome shotgun (WGS) entry which is preliminary data.</text>
</comment>
<gene>
    <name evidence="2" type="ORF">BDN70DRAFT_937410</name>
</gene>
<keyword evidence="1" id="KW-0732">Signal</keyword>
<feature type="signal peptide" evidence="1">
    <location>
        <begin position="1"/>
        <end position="22"/>
    </location>
</feature>
<name>A0A9P5YQX7_9AGAR</name>
<dbReference type="AlphaFoldDB" id="A0A9P5YQX7"/>
<reference evidence="2" key="1">
    <citation type="submission" date="2020-11" db="EMBL/GenBank/DDBJ databases">
        <authorList>
            <consortium name="DOE Joint Genome Institute"/>
            <person name="Ahrendt S."/>
            <person name="Riley R."/>
            <person name="Andreopoulos W."/>
            <person name="Labutti K."/>
            <person name="Pangilinan J."/>
            <person name="Ruiz-Duenas F.J."/>
            <person name="Barrasa J.M."/>
            <person name="Sanchez-Garcia M."/>
            <person name="Camarero S."/>
            <person name="Miyauchi S."/>
            <person name="Serrano A."/>
            <person name="Linde D."/>
            <person name="Babiker R."/>
            <person name="Drula E."/>
            <person name="Ayuso-Fernandez I."/>
            <person name="Pacheco R."/>
            <person name="Padilla G."/>
            <person name="Ferreira P."/>
            <person name="Barriuso J."/>
            <person name="Kellner H."/>
            <person name="Castanera R."/>
            <person name="Alfaro M."/>
            <person name="Ramirez L."/>
            <person name="Pisabarro A.G."/>
            <person name="Kuo A."/>
            <person name="Tritt A."/>
            <person name="Lipzen A."/>
            <person name="He G."/>
            <person name="Yan M."/>
            <person name="Ng V."/>
            <person name="Cullen D."/>
            <person name="Martin F."/>
            <person name="Rosso M.-N."/>
            <person name="Henrissat B."/>
            <person name="Hibbett D."/>
            <person name="Martinez A.T."/>
            <person name="Grigoriev I.V."/>
        </authorList>
    </citation>
    <scope>NUCLEOTIDE SEQUENCE</scope>
    <source>
        <strain evidence="2">CIRM-BRFM 674</strain>
    </source>
</reference>
<organism evidence="2 3">
    <name type="scientific">Pholiota conissans</name>
    <dbReference type="NCBI Taxonomy" id="109636"/>
    <lineage>
        <taxon>Eukaryota</taxon>
        <taxon>Fungi</taxon>
        <taxon>Dikarya</taxon>
        <taxon>Basidiomycota</taxon>
        <taxon>Agaricomycotina</taxon>
        <taxon>Agaricomycetes</taxon>
        <taxon>Agaricomycetidae</taxon>
        <taxon>Agaricales</taxon>
        <taxon>Agaricineae</taxon>
        <taxon>Strophariaceae</taxon>
        <taxon>Pholiota</taxon>
    </lineage>
</organism>
<dbReference type="Proteomes" id="UP000807469">
    <property type="component" value="Unassembled WGS sequence"/>
</dbReference>
<accession>A0A9P5YQX7</accession>
<dbReference type="OrthoDB" id="3049946at2759"/>
<sequence length="212" mass="22570">MPFLRTIFSLLIRALFPPPNSPSPALAPATFLSHVSTVQLVGVFIQYKVCQSNTNGNQGRLVAVCVGSSCRFFQWHPSSSRSPSLHTTPPALPSQGVSHSIAPAVSFSAISSTKRVCPAPVCGKTHLADDCDRKLYRKHCLKLGSCSLKKHKPSSAQDSFNSQPVATPLTSTPPSLDHLIALALASTPLKPAPSLNPVSMPMMRPHIPSTSA</sequence>
<evidence type="ECO:0000313" key="2">
    <source>
        <dbReference type="EMBL" id="KAF9473486.1"/>
    </source>
</evidence>
<proteinExistence type="predicted"/>
<evidence type="ECO:0000256" key="1">
    <source>
        <dbReference type="SAM" id="SignalP"/>
    </source>
</evidence>
<keyword evidence="3" id="KW-1185">Reference proteome</keyword>
<feature type="chain" id="PRO_5040233170" evidence="1">
    <location>
        <begin position="23"/>
        <end position="212"/>
    </location>
</feature>